<dbReference type="EMBL" id="PJEX01000258">
    <property type="protein sequence ID" value="TKW52146.1"/>
    <property type="molecule type" value="Genomic_DNA"/>
</dbReference>
<protein>
    <submittedName>
        <fullName evidence="2">Uncharacterized protein</fullName>
    </submittedName>
</protein>
<evidence type="ECO:0000256" key="1">
    <source>
        <dbReference type="SAM" id="MobiDB-lite"/>
    </source>
</evidence>
<evidence type="ECO:0000313" key="2">
    <source>
        <dbReference type="EMBL" id="TKW52146.1"/>
    </source>
</evidence>
<reference evidence="2 3" key="1">
    <citation type="journal article" date="2019" name="PLoS ONE">
        <title>Comparative genome analysis indicates high evolutionary potential of pathogenicity genes in Colletotrichum tanaceti.</title>
        <authorList>
            <person name="Lelwala R.V."/>
            <person name="Korhonen P.K."/>
            <person name="Young N.D."/>
            <person name="Scott J.B."/>
            <person name="Ades P.A."/>
            <person name="Gasser R.B."/>
            <person name="Taylor P.W.J."/>
        </authorList>
    </citation>
    <scope>NUCLEOTIDE SEQUENCE [LARGE SCALE GENOMIC DNA]</scope>
    <source>
        <strain evidence="2">BRIP57314</strain>
    </source>
</reference>
<dbReference type="Proteomes" id="UP000310108">
    <property type="component" value="Unassembled WGS sequence"/>
</dbReference>
<name>A0A4V6DI04_9PEZI</name>
<accession>A0A4V6DI04</accession>
<dbReference type="AlphaFoldDB" id="A0A4V6DI04"/>
<proteinExistence type="predicted"/>
<organism evidence="2 3">
    <name type="scientific">Colletotrichum tanaceti</name>
    <dbReference type="NCBI Taxonomy" id="1306861"/>
    <lineage>
        <taxon>Eukaryota</taxon>
        <taxon>Fungi</taxon>
        <taxon>Dikarya</taxon>
        <taxon>Ascomycota</taxon>
        <taxon>Pezizomycotina</taxon>
        <taxon>Sordariomycetes</taxon>
        <taxon>Hypocreomycetidae</taxon>
        <taxon>Glomerellales</taxon>
        <taxon>Glomerellaceae</taxon>
        <taxon>Colletotrichum</taxon>
        <taxon>Colletotrichum destructivum species complex</taxon>
    </lineage>
</organism>
<comment type="caution">
    <text evidence="2">The sequence shown here is derived from an EMBL/GenBank/DDBJ whole genome shotgun (WGS) entry which is preliminary data.</text>
</comment>
<keyword evidence="3" id="KW-1185">Reference proteome</keyword>
<sequence length="541" mass="61568">MIYLASSSSHWTTWSEGSRIEFRYKKRPLSGFLLNMNLKHQDLAETPTTPVTPPVHAMSGNHSSDALSDDPMAELMEAWWQAEIGSRAVQQAPPAVPNGSTGGPSTSTTSRVSSVFRQLPNEIRDMVLMAAANPQTPTMRFVLLRQAVVHETDACPRVAPNPGCMCYRNRPNYITFWPLRHRHLVEWPECAVLCNSGNYRRPRDVVAATHRQARDMVRRARRSDRFPQRPGDWSLTQVVYEDRVPALEVGDPYDCNADDLVFVHMPTFRGAGPYLFESQIRFRPHPHVTWDPLLGQLTSIAVNMRNWEAVGDDDSVRLVLNRMRIGHTRELEAREGTRNMLHGRVPAEWPPVRPPSDTHTAAAATAATAATATARSRPVWYPETPERCIRQPASYVPDSPLANPSSDLFRPEWVQNVRILTDVFTSLRELYLVDLTGFDMRDEALRAKMHRYLDTPAGDGECFWCRRSHPGKPRTWGGLEDVAFVEVRKCAAMEDLEVGVDRFEELRRHASLLWPRADVNGRPWTRPMPAFKLVVPYLRRR</sequence>
<feature type="region of interest" description="Disordered" evidence="1">
    <location>
        <begin position="91"/>
        <end position="111"/>
    </location>
</feature>
<gene>
    <name evidence="2" type="ORF">CTA1_8575</name>
</gene>
<evidence type="ECO:0000313" key="3">
    <source>
        <dbReference type="Proteomes" id="UP000310108"/>
    </source>
</evidence>